<protein>
    <submittedName>
        <fullName evidence="2">F-box/FBD/LRR-repeat protein At1g78760 family</fullName>
    </submittedName>
</protein>
<dbReference type="PANTHER" id="PTHR34223:SF51">
    <property type="entry name" value="OS06G0556300 PROTEIN"/>
    <property type="match status" value="1"/>
</dbReference>
<dbReference type="AlphaFoldDB" id="A0A151RHE3"/>
<dbReference type="PANTHER" id="PTHR34223">
    <property type="entry name" value="OS11G0201299 PROTEIN"/>
    <property type="match status" value="1"/>
</dbReference>
<proteinExistence type="predicted"/>
<dbReference type="EMBL" id="KQ483743">
    <property type="protein sequence ID" value="KYP41948.1"/>
    <property type="molecule type" value="Genomic_DNA"/>
</dbReference>
<organism evidence="2 3">
    <name type="scientific">Cajanus cajan</name>
    <name type="common">Pigeon pea</name>
    <name type="synonym">Cajanus indicus</name>
    <dbReference type="NCBI Taxonomy" id="3821"/>
    <lineage>
        <taxon>Eukaryota</taxon>
        <taxon>Viridiplantae</taxon>
        <taxon>Streptophyta</taxon>
        <taxon>Embryophyta</taxon>
        <taxon>Tracheophyta</taxon>
        <taxon>Spermatophyta</taxon>
        <taxon>Magnoliopsida</taxon>
        <taxon>eudicotyledons</taxon>
        <taxon>Gunneridae</taxon>
        <taxon>Pentapetalae</taxon>
        <taxon>rosids</taxon>
        <taxon>fabids</taxon>
        <taxon>Fabales</taxon>
        <taxon>Fabaceae</taxon>
        <taxon>Papilionoideae</taxon>
        <taxon>50 kb inversion clade</taxon>
        <taxon>NPAAA clade</taxon>
        <taxon>indigoferoid/millettioid clade</taxon>
        <taxon>Phaseoleae</taxon>
        <taxon>Cajanus</taxon>
    </lineage>
</organism>
<gene>
    <name evidence="2" type="ORF">KK1_036656</name>
</gene>
<dbReference type="Pfam" id="PF00646">
    <property type="entry name" value="F-box"/>
    <property type="match status" value="1"/>
</dbReference>
<keyword evidence="3" id="KW-1185">Reference proteome</keyword>
<dbReference type="PROSITE" id="PS50181">
    <property type="entry name" value="FBOX"/>
    <property type="match status" value="1"/>
</dbReference>
<accession>A0A151RHE3</accession>
<evidence type="ECO:0000313" key="2">
    <source>
        <dbReference type="EMBL" id="KYP41948.1"/>
    </source>
</evidence>
<dbReference type="Gramene" id="C.cajan_37782.t">
    <property type="protein sequence ID" value="C.cajan_37782.t"/>
    <property type="gene ID" value="C.cajan_37782"/>
</dbReference>
<dbReference type="STRING" id="3821.A0A151RHE3"/>
<evidence type="ECO:0000259" key="1">
    <source>
        <dbReference type="PROSITE" id="PS50181"/>
    </source>
</evidence>
<dbReference type="SUPFAM" id="SSF81383">
    <property type="entry name" value="F-box domain"/>
    <property type="match status" value="1"/>
</dbReference>
<dbReference type="InterPro" id="IPR036047">
    <property type="entry name" value="F-box-like_dom_sf"/>
</dbReference>
<dbReference type="InterPro" id="IPR053781">
    <property type="entry name" value="F-box_AtFBL13-like"/>
</dbReference>
<reference evidence="2" key="1">
    <citation type="journal article" date="2012" name="Nat. Biotechnol.">
        <title>Draft genome sequence of pigeonpea (Cajanus cajan), an orphan legume crop of resource-poor farmers.</title>
        <authorList>
            <person name="Varshney R.K."/>
            <person name="Chen W."/>
            <person name="Li Y."/>
            <person name="Bharti A.K."/>
            <person name="Saxena R.K."/>
            <person name="Schlueter J.A."/>
            <person name="Donoghue M.T."/>
            <person name="Azam S."/>
            <person name="Fan G."/>
            <person name="Whaley A.M."/>
            <person name="Farmer A.D."/>
            <person name="Sheridan J."/>
            <person name="Iwata A."/>
            <person name="Tuteja R."/>
            <person name="Penmetsa R.V."/>
            <person name="Wu W."/>
            <person name="Upadhyaya H.D."/>
            <person name="Yang S.P."/>
            <person name="Shah T."/>
            <person name="Saxena K.B."/>
            <person name="Michael T."/>
            <person name="McCombie W.R."/>
            <person name="Yang B."/>
            <person name="Zhang G."/>
            <person name="Yang H."/>
            <person name="Wang J."/>
            <person name="Spillane C."/>
            <person name="Cook D.R."/>
            <person name="May G.D."/>
            <person name="Xu X."/>
            <person name="Jackson S.A."/>
        </authorList>
    </citation>
    <scope>NUCLEOTIDE SEQUENCE [LARGE SCALE GENOMIC DNA]</scope>
</reference>
<dbReference type="InterPro" id="IPR001810">
    <property type="entry name" value="F-box_dom"/>
</dbReference>
<sequence>MERLSLCRRNRRDDKDRLSELPNNLLLHIMSFMETRDAIQTCVLAKRWKNLCKRLNNLSFNFEYSRSRNNFQDFVYWTLFRRDHSISLLKLRIYSYFSCYRQLELLYCVMEYAAMHNVQHLDIDMDVDIELIGRFSFEFDPFVYFYPSLTTLRLSGDIFCPTPTLKLPKILKSPVSLETLRLVYVSFTTSENNIADPFSNCNFLNTLVLVLCSLDKDENDKFFHISNSNLSNLVLVGSTCDVFKIVLSTPNLRSLTLNQICSDRISFACNLLFLEEIIIDSCLYNPVCSIWLDVFSNVKKMTITTCTLDTVLDDLAGLEIRITQSPRFARLESLIVKKDPCMEFSDVKVNRILKYILQNSPLARVDLVKNGKLYPYSILNYR</sequence>
<evidence type="ECO:0000313" key="3">
    <source>
        <dbReference type="Proteomes" id="UP000075243"/>
    </source>
</evidence>
<dbReference type="Gene3D" id="3.80.10.10">
    <property type="entry name" value="Ribonuclease Inhibitor"/>
    <property type="match status" value="1"/>
</dbReference>
<dbReference type="OMA" id="RISFACN"/>
<dbReference type="CDD" id="cd22160">
    <property type="entry name" value="F-box_AtFBL13-like"/>
    <property type="match status" value="1"/>
</dbReference>
<dbReference type="InterPro" id="IPR032675">
    <property type="entry name" value="LRR_dom_sf"/>
</dbReference>
<dbReference type="Proteomes" id="UP000075243">
    <property type="component" value="Unassembled WGS sequence"/>
</dbReference>
<dbReference type="InterPro" id="IPR053197">
    <property type="entry name" value="F-box_SCFL_complex_component"/>
</dbReference>
<dbReference type="SUPFAM" id="SSF52047">
    <property type="entry name" value="RNI-like"/>
    <property type="match status" value="1"/>
</dbReference>
<feature type="domain" description="F-box" evidence="1">
    <location>
        <begin position="15"/>
        <end position="63"/>
    </location>
</feature>
<name>A0A151RHE3_CAJCA</name>